<comment type="caution">
    <text evidence="1">The sequence shown here is derived from an EMBL/GenBank/DDBJ whole genome shotgun (WGS) entry which is preliminary data.</text>
</comment>
<gene>
    <name evidence="1" type="ORF">BN874_2180005</name>
</gene>
<sequence>MPVDRTAQIFEDLLHHRIAEGTLIKAGQDFVAEIEPATGAVKEQ</sequence>
<proteinExistence type="predicted"/>
<dbReference type="Proteomes" id="UP000019184">
    <property type="component" value="Unassembled WGS sequence"/>
</dbReference>
<accession>A0A7U7J439</accession>
<evidence type="ECO:0000313" key="2">
    <source>
        <dbReference type="Proteomes" id="UP000019184"/>
    </source>
</evidence>
<keyword evidence="2" id="KW-1185">Reference proteome</keyword>
<protein>
    <submittedName>
        <fullName evidence="1">Uncharacterized protein</fullName>
    </submittedName>
</protein>
<name>A0A7U7J439_9GAMM</name>
<dbReference type="EMBL" id="CBTK010000133">
    <property type="protein sequence ID" value="CDH45228.1"/>
    <property type="molecule type" value="Genomic_DNA"/>
</dbReference>
<evidence type="ECO:0000313" key="1">
    <source>
        <dbReference type="EMBL" id="CDH45228.1"/>
    </source>
</evidence>
<reference evidence="1 2" key="1">
    <citation type="journal article" date="2014" name="ISME J.">
        <title>Candidatus Competibacter-lineage genomes retrieved from metagenomes reveal functional metabolic diversity.</title>
        <authorList>
            <person name="McIlroy S.J."/>
            <person name="Albertsen M."/>
            <person name="Andresen E.K."/>
            <person name="Saunders A.M."/>
            <person name="Kristiansen R."/>
            <person name="Stokholm-Bjerregaard M."/>
            <person name="Nielsen K.L."/>
            <person name="Nielsen P.H."/>
        </authorList>
    </citation>
    <scope>NUCLEOTIDE SEQUENCE [LARGE SCALE GENOMIC DNA]</scope>
    <source>
        <strain evidence="1 2">Run_B_J11</strain>
    </source>
</reference>
<organism evidence="1 2">
    <name type="scientific">Candidatus Contendobacter odensis Run_B_J11</name>
    <dbReference type="NCBI Taxonomy" id="1400861"/>
    <lineage>
        <taxon>Bacteria</taxon>
        <taxon>Pseudomonadati</taxon>
        <taxon>Pseudomonadota</taxon>
        <taxon>Gammaproteobacteria</taxon>
        <taxon>Candidatus Competibacteraceae</taxon>
        <taxon>Candidatus Contendibacter</taxon>
    </lineage>
</organism>
<dbReference type="AlphaFoldDB" id="A0A7U7J439"/>